<protein>
    <submittedName>
        <fullName evidence="1">Uncharacterized protein</fullName>
    </submittedName>
</protein>
<comment type="caution">
    <text evidence="1">The sequence shown here is derived from an EMBL/GenBank/DDBJ whole genome shotgun (WGS) entry which is preliminary data.</text>
</comment>
<sequence>MTLLDILSNVRFLLVTSLVLHWFLVLIHVGLRLLQLHPLRPFNVDSLGFKTIDALSVAITAGPTALFKVYSIVLIALTQRLAFNKRVHRNGTLAAFCDESTAWHDVGPAAKTLWKQTTVCTAPFTILVILVYLGSIVGLGLTTPAMVQVAQVTLNASMYTDSPQLLSYVTPQDVRDAFTAVSLLDLSEYGLLNIPGLEWNTIFDVVQVGGYETTRAQAVWFDVDCHNIDGLEQSHPGQYVIQNNTIQYAFHVDDSLEDIYIAPANSSVNIVTAKPKNTQSPSPLTLFVASTVPIDDGTLGLVASVQYSPPINITLLPLPLPDSSPKPFNDSSLYIVACDILVTNGTVPVTSNGNSESLQNGLSFFGTGELPSEFLLPWNSTSAPKSPGLLSGLEDFSSLAPPSGNLKSTQLRDANVSASFMPTLLEEAVTHLLYFTPEYHPAMILPSDLADALNTVLAMIYWRAQVGVRLKGSDPGVFGGIDVLGLQIQINKYMPTAGLVLSIIAAISSMALSMQKRSERVVERPNLVQTLILLTDEQMTDLAEKANQHEGLNQSEALLAAGKGIVLYVKDGRILAKGEAVGKSSPADSIGRPTIKARLRRLGNIRRQPSSADNASEQTLLP</sequence>
<name>A0ACC1T1F1_9APHY</name>
<dbReference type="Proteomes" id="UP001148662">
    <property type="component" value="Unassembled WGS sequence"/>
</dbReference>
<evidence type="ECO:0000313" key="2">
    <source>
        <dbReference type="Proteomes" id="UP001148662"/>
    </source>
</evidence>
<keyword evidence="2" id="KW-1185">Reference proteome</keyword>
<gene>
    <name evidence="1" type="ORF">NM688_g4962</name>
</gene>
<dbReference type="EMBL" id="JANHOG010000873">
    <property type="protein sequence ID" value="KAJ3550956.1"/>
    <property type="molecule type" value="Genomic_DNA"/>
</dbReference>
<accession>A0ACC1T1F1</accession>
<proteinExistence type="predicted"/>
<evidence type="ECO:0000313" key="1">
    <source>
        <dbReference type="EMBL" id="KAJ3550956.1"/>
    </source>
</evidence>
<organism evidence="1 2">
    <name type="scientific">Phlebia brevispora</name>
    <dbReference type="NCBI Taxonomy" id="194682"/>
    <lineage>
        <taxon>Eukaryota</taxon>
        <taxon>Fungi</taxon>
        <taxon>Dikarya</taxon>
        <taxon>Basidiomycota</taxon>
        <taxon>Agaricomycotina</taxon>
        <taxon>Agaricomycetes</taxon>
        <taxon>Polyporales</taxon>
        <taxon>Meruliaceae</taxon>
        <taxon>Phlebia</taxon>
    </lineage>
</organism>
<reference evidence="1" key="1">
    <citation type="submission" date="2022-07" db="EMBL/GenBank/DDBJ databases">
        <title>Genome Sequence of Phlebia brevispora.</title>
        <authorList>
            <person name="Buettner E."/>
        </authorList>
    </citation>
    <scope>NUCLEOTIDE SEQUENCE</scope>
    <source>
        <strain evidence="1">MPL23</strain>
    </source>
</reference>